<keyword evidence="1" id="KW-0812">Transmembrane</keyword>
<keyword evidence="1" id="KW-0472">Membrane</keyword>
<evidence type="ECO:0000256" key="1">
    <source>
        <dbReference type="SAM" id="Phobius"/>
    </source>
</evidence>
<reference evidence="2 3" key="1">
    <citation type="submission" date="2017-08" db="EMBL/GenBank/DDBJ databases">
        <title>Acidophilic green algal genome provides insights into adaptation to an acidic environment.</title>
        <authorList>
            <person name="Hirooka S."/>
            <person name="Hirose Y."/>
            <person name="Kanesaki Y."/>
            <person name="Higuchi S."/>
            <person name="Fujiwara T."/>
            <person name="Onuma R."/>
            <person name="Era A."/>
            <person name="Ohbayashi R."/>
            <person name="Uzuka A."/>
            <person name="Nozaki H."/>
            <person name="Yoshikawa H."/>
            <person name="Miyagishima S.Y."/>
        </authorList>
    </citation>
    <scope>NUCLEOTIDE SEQUENCE [LARGE SCALE GENOMIC DNA]</scope>
    <source>
        <strain evidence="2 3">NIES-2499</strain>
    </source>
</reference>
<protein>
    <submittedName>
        <fullName evidence="2">Uncharacterized protein</fullName>
    </submittedName>
</protein>
<feature type="transmembrane region" description="Helical" evidence="1">
    <location>
        <begin position="57"/>
        <end position="74"/>
    </location>
</feature>
<evidence type="ECO:0000313" key="2">
    <source>
        <dbReference type="EMBL" id="GAX74753.1"/>
    </source>
</evidence>
<gene>
    <name evidence="2" type="ORF">CEUSTIGMA_g2200.t1</name>
</gene>
<feature type="transmembrane region" description="Helical" evidence="1">
    <location>
        <begin position="28"/>
        <end position="48"/>
    </location>
</feature>
<dbReference type="EMBL" id="BEGY01000009">
    <property type="protein sequence ID" value="GAX74753.1"/>
    <property type="molecule type" value="Genomic_DNA"/>
</dbReference>
<evidence type="ECO:0000313" key="3">
    <source>
        <dbReference type="Proteomes" id="UP000232323"/>
    </source>
</evidence>
<keyword evidence="3" id="KW-1185">Reference proteome</keyword>
<dbReference type="AlphaFoldDB" id="A0A250WV86"/>
<proteinExistence type="predicted"/>
<feature type="transmembrane region" description="Helical" evidence="1">
    <location>
        <begin position="80"/>
        <end position="100"/>
    </location>
</feature>
<organism evidence="2 3">
    <name type="scientific">Chlamydomonas eustigma</name>
    <dbReference type="NCBI Taxonomy" id="1157962"/>
    <lineage>
        <taxon>Eukaryota</taxon>
        <taxon>Viridiplantae</taxon>
        <taxon>Chlorophyta</taxon>
        <taxon>core chlorophytes</taxon>
        <taxon>Chlorophyceae</taxon>
        <taxon>CS clade</taxon>
        <taxon>Chlamydomonadales</taxon>
        <taxon>Chlamydomonadaceae</taxon>
        <taxon>Chlamydomonas</taxon>
    </lineage>
</organism>
<comment type="caution">
    <text evidence="2">The sequence shown here is derived from an EMBL/GenBank/DDBJ whole genome shotgun (WGS) entry which is preliminary data.</text>
</comment>
<accession>A0A250WV86</accession>
<sequence length="103" mass="11903">MLVLFRTKMRKNRNLLLLHSKNGINNCILHLLLSSNMLVVNTHMLLLLQSKLRIKDFLMLLTANWLHMVCHILPSTQRSQAIICLLLFCIIPLAQSHILLHDA</sequence>
<dbReference type="Proteomes" id="UP000232323">
    <property type="component" value="Unassembled WGS sequence"/>
</dbReference>
<name>A0A250WV86_9CHLO</name>
<keyword evidence="1" id="KW-1133">Transmembrane helix</keyword>